<dbReference type="Pfam" id="PF01569">
    <property type="entry name" value="PAP2"/>
    <property type="match status" value="1"/>
</dbReference>
<dbReference type="NCBIfam" id="TIGR02601">
    <property type="entry name" value="autotrns_rpt"/>
    <property type="match status" value="1"/>
</dbReference>
<dbReference type="InterPro" id="IPR011050">
    <property type="entry name" value="Pectin_lyase_fold/virulence"/>
</dbReference>
<dbReference type="AlphaFoldDB" id="A0A6P1EBC8"/>
<dbReference type="SUPFAM" id="SSF48317">
    <property type="entry name" value="Acid phosphatase/Vanadium-dependent haloperoxidase"/>
    <property type="match status" value="1"/>
</dbReference>
<name>A0A6P1EBC8_LENHI</name>
<evidence type="ECO:0000313" key="4">
    <source>
        <dbReference type="EMBL" id="QHB51414.1"/>
    </source>
</evidence>
<dbReference type="GeneID" id="69057492"/>
<feature type="domain" description="Phosphatidic acid phosphatase type 2/haloperoxidase" evidence="3">
    <location>
        <begin position="188"/>
        <end position="304"/>
    </location>
</feature>
<dbReference type="RefSeq" id="WP_035444352.1">
    <property type="nucleotide sequence ID" value="NZ_CABKOL010000106.1"/>
</dbReference>
<reference evidence="4 5" key="1">
    <citation type="submission" date="2019-12" db="EMBL/GenBank/DDBJ databases">
        <title>Lactobacillus hilgardii FLUB.</title>
        <authorList>
            <person name="Gustaw K."/>
        </authorList>
    </citation>
    <scope>NUCLEOTIDE SEQUENCE [LARGE SCALE GENOMIC DNA]</scope>
    <source>
        <strain evidence="4 5">FLUB</strain>
    </source>
</reference>
<evidence type="ECO:0000313" key="5">
    <source>
        <dbReference type="Proteomes" id="UP000465035"/>
    </source>
</evidence>
<protein>
    <submittedName>
        <fullName evidence="4">Phosphatase PAP2 family protein</fullName>
    </submittedName>
</protein>
<sequence length="591" mass="64279">MQWGKTSLSNRVFKGLLSLSLAGVTLTTSQVVTHAQDTSDQNLAEELAPKAASYGYYVDLYKNNVKTNLDPNINPGIGVFQNTFSNYWSGDGTRKNPTILDENVEKTAQITANVSADDALRSYLTDRRDSPYNVISGLGPYADEFIQKSDAHTNYTRLPSSPLPASDKGDDGNTTPWASEDSDLGPVVKLIDLTAKSNFSSSGTPKQYFKYIRPYRQSNQVKVPSVLADVFAAAPQDDYDFPSGHTTQGFEAGLSLAYIFPQRFQQLVTRSSEIGYDRVLVGRHSPLAVIGGRILGTAVTASVLNDPANKDLIDQAKSNIQSKLTADDANSQDSYGDYQKNLKAYTERLNYGFEPVGDTNQPMRVPKGAEVLLKTRFPYLSDLQRREVLYTTGISSGYPMTDDTEGWGRLNLFAAGNGFGNFLTNTTVNMDAKQGGFNANDTWKSDIGGRGGLTKQGTGSLTLLGNNAYQGDTVIEAGTVVAQNEHALGAGNLNIKAGTLQLSTKKVQVKGQYQESSSGTLETGTGQSLNVSGNAHLNGKLIVDGRQRPAHRQVIFKAARIQGKFKHVQLKGLAKNWHLSYDQHKVTLVKK</sequence>
<dbReference type="Gene3D" id="1.20.144.10">
    <property type="entry name" value="Phosphatidic acid phosphatase type 2/haloperoxidase"/>
    <property type="match status" value="1"/>
</dbReference>
<evidence type="ECO:0000259" key="3">
    <source>
        <dbReference type="SMART" id="SM00014"/>
    </source>
</evidence>
<evidence type="ECO:0000256" key="1">
    <source>
        <dbReference type="ARBA" id="ARBA00022729"/>
    </source>
</evidence>
<dbReference type="SMART" id="SM00014">
    <property type="entry name" value="acidPPc"/>
    <property type="match status" value="1"/>
</dbReference>
<feature type="region of interest" description="Disordered" evidence="2">
    <location>
        <begin position="156"/>
        <end position="181"/>
    </location>
</feature>
<dbReference type="InterPro" id="IPR036938">
    <property type="entry name" value="PAP2/HPO_sf"/>
</dbReference>
<evidence type="ECO:0000256" key="2">
    <source>
        <dbReference type="SAM" id="MobiDB-lite"/>
    </source>
</evidence>
<dbReference type="EMBL" id="CP047121">
    <property type="protein sequence ID" value="QHB51414.1"/>
    <property type="molecule type" value="Genomic_DNA"/>
</dbReference>
<organism evidence="4 5">
    <name type="scientific">Lentilactobacillus hilgardii</name>
    <name type="common">Lactobacillus hilgardii</name>
    <dbReference type="NCBI Taxonomy" id="1588"/>
    <lineage>
        <taxon>Bacteria</taxon>
        <taxon>Bacillati</taxon>
        <taxon>Bacillota</taxon>
        <taxon>Bacilli</taxon>
        <taxon>Lactobacillales</taxon>
        <taxon>Lactobacillaceae</taxon>
        <taxon>Lentilactobacillus</taxon>
    </lineage>
</organism>
<dbReference type="Pfam" id="PF12951">
    <property type="entry name" value="PATR"/>
    <property type="match status" value="1"/>
</dbReference>
<keyword evidence="1" id="KW-0732">Signal</keyword>
<proteinExistence type="predicted"/>
<dbReference type="SMR" id="A0A6P1EBC8"/>
<dbReference type="Proteomes" id="UP000465035">
    <property type="component" value="Chromosome"/>
</dbReference>
<dbReference type="SUPFAM" id="SSF51126">
    <property type="entry name" value="Pectin lyase-like"/>
    <property type="match status" value="1"/>
</dbReference>
<accession>A0A6P1EBC8</accession>
<gene>
    <name evidence="4" type="ORF">GQR93_03880</name>
</gene>
<dbReference type="InterPro" id="IPR013425">
    <property type="entry name" value="Autotrns_rpt"/>
</dbReference>
<dbReference type="InterPro" id="IPR000326">
    <property type="entry name" value="PAP2/HPO"/>
</dbReference>